<organism evidence="4 5">
    <name type="scientific">Drosophila willistoni</name>
    <name type="common">Fruit fly</name>
    <dbReference type="NCBI Taxonomy" id="7260"/>
    <lineage>
        <taxon>Eukaryota</taxon>
        <taxon>Metazoa</taxon>
        <taxon>Ecdysozoa</taxon>
        <taxon>Arthropoda</taxon>
        <taxon>Hexapoda</taxon>
        <taxon>Insecta</taxon>
        <taxon>Pterygota</taxon>
        <taxon>Neoptera</taxon>
        <taxon>Endopterygota</taxon>
        <taxon>Diptera</taxon>
        <taxon>Brachycera</taxon>
        <taxon>Muscomorpha</taxon>
        <taxon>Ephydroidea</taxon>
        <taxon>Drosophilidae</taxon>
        <taxon>Drosophila</taxon>
        <taxon>Sophophora</taxon>
    </lineage>
</organism>
<feature type="compositionally biased region" description="Polar residues" evidence="1">
    <location>
        <begin position="177"/>
        <end position="189"/>
    </location>
</feature>
<reference evidence="4 5" key="1">
    <citation type="journal article" date="2007" name="Nature">
        <title>Evolution of genes and genomes on the Drosophila phylogeny.</title>
        <authorList>
            <consortium name="Drosophila 12 Genomes Consortium"/>
            <person name="Clark A.G."/>
            <person name="Eisen M.B."/>
            <person name="Smith D.R."/>
            <person name="Bergman C.M."/>
            <person name="Oliver B."/>
            <person name="Markow T.A."/>
            <person name="Kaufman T.C."/>
            <person name="Kellis M."/>
            <person name="Gelbart W."/>
            <person name="Iyer V.N."/>
            <person name="Pollard D.A."/>
            <person name="Sackton T.B."/>
            <person name="Larracuente A.M."/>
            <person name="Singh N.D."/>
            <person name="Abad J.P."/>
            <person name="Abt D.N."/>
            <person name="Adryan B."/>
            <person name="Aguade M."/>
            <person name="Akashi H."/>
            <person name="Anderson W.W."/>
            <person name="Aquadro C.F."/>
            <person name="Ardell D.H."/>
            <person name="Arguello R."/>
            <person name="Artieri C.G."/>
            <person name="Barbash D.A."/>
            <person name="Barker D."/>
            <person name="Barsanti P."/>
            <person name="Batterham P."/>
            <person name="Batzoglou S."/>
            <person name="Begun D."/>
            <person name="Bhutkar A."/>
            <person name="Blanco E."/>
            <person name="Bosak S.A."/>
            <person name="Bradley R.K."/>
            <person name="Brand A.D."/>
            <person name="Brent M.R."/>
            <person name="Brooks A.N."/>
            <person name="Brown R.H."/>
            <person name="Butlin R.K."/>
            <person name="Caggese C."/>
            <person name="Calvi B.R."/>
            <person name="Bernardo de Carvalho A."/>
            <person name="Caspi A."/>
            <person name="Castrezana S."/>
            <person name="Celniker S.E."/>
            <person name="Chang J.L."/>
            <person name="Chapple C."/>
            <person name="Chatterji S."/>
            <person name="Chinwalla A."/>
            <person name="Civetta A."/>
            <person name="Clifton S.W."/>
            <person name="Comeron J.M."/>
            <person name="Costello J.C."/>
            <person name="Coyne J.A."/>
            <person name="Daub J."/>
            <person name="David R.G."/>
            <person name="Delcher A.L."/>
            <person name="Delehaunty K."/>
            <person name="Do C.B."/>
            <person name="Ebling H."/>
            <person name="Edwards K."/>
            <person name="Eickbush T."/>
            <person name="Evans J.D."/>
            <person name="Filipski A."/>
            <person name="Findeiss S."/>
            <person name="Freyhult E."/>
            <person name="Fulton L."/>
            <person name="Fulton R."/>
            <person name="Garcia A.C."/>
            <person name="Gardiner A."/>
            <person name="Garfield D.A."/>
            <person name="Garvin B.E."/>
            <person name="Gibson G."/>
            <person name="Gilbert D."/>
            <person name="Gnerre S."/>
            <person name="Godfrey J."/>
            <person name="Good R."/>
            <person name="Gotea V."/>
            <person name="Gravely B."/>
            <person name="Greenberg A.J."/>
            <person name="Griffiths-Jones S."/>
            <person name="Gross S."/>
            <person name="Guigo R."/>
            <person name="Gustafson E.A."/>
            <person name="Haerty W."/>
            <person name="Hahn M.W."/>
            <person name="Halligan D.L."/>
            <person name="Halpern A.L."/>
            <person name="Halter G.M."/>
            <person name="Han M.V."/>
            <person name="Heger A."/>
            <person name="Hillier L."/>
            <person name="Hinrichs A.S."/>
            <person name="Holmes I."/>
            <person name="Hoskins R.A."/>
            <person name="Hubisz M.J."/>
            <person name="Hultmark D."/>
            <person name="Huntley M.A."/>
            <person name="Jaffe D.B."/>
            <person name="Jagadeeshan S."/>
            <person name="Jeck W.R."/>
            <person name="Johnson J."/>
            <person name="Jones C.D."/>
            <person name="Jordan W.C."/>
            <person name="Karpen G.H."/>
            <person name="Kataoka E."/>
            <person name="Keightley P.D."/>
            <person name="Kheradpour P."/>
            <person name="Kirkness E.F."/>
            <person name="Koerich L.B."/>
            <person name="Kristiansen K."/>
            <person name="Kudrna D."/>
            <person name="Kulathinal R.J."/>
            <person name="Kumar S."/>
            <person name="Kwok R."/>
            <person name="Lander E."/>
            <person name="Langley C.H."/>
            <person name="Lapoint R."/>
            <person name="Lazzaro B.P."/>
            <person name="Lee S.J."/>
            <person name="Levesque L."/>
            <person name="Li R."/>
            <person name="Lin C.F."/>
            <person name="Lin M.F."/>
            <person name="Lindblad-Toh K."/>
            <person name="Llopart A."/>
            <person name="Long M."/>
            <person name="Low L."/>
            <person name="Lozovsky E."/>
            <person name="Lu J."/>
            <person name="Luo M."/>
            <person name="Machado C.A."/>
            <person name="Makalowski W."/>
            <person name="Marzo M."/>
            <person name="Matsuda M."/>
            <person name="Matzkin L."/>
            <person name="McAllister B."/>
            <person name="McBride C.S."/>
            <person name="McKernan B."/>
            <person name="McKernan K."/>
            <person name="Mendez-Lago M."/>
            <person name="Minx P."/>
            <person name="Mollenhauer M.U."/>
            <person name="Montooth K."/>
            <person name="Mount S.M."/>
            <person name="Mu X."/>
            <person name="Myers E."/>
            <person name="Negre B."/>
            <person name="Newfeld S."/>
            <person name="Nielsen R."/>
            <person name="Noor M.A."/>
            <person name="O'Grady P."/>
            <person name="Pachter L."/>
            <person name="Papaceit M."/>
            <person name="Parisi M.J."/>
            <person name="Parisi M."/>
            <person name="Parts L."/>
            <person name="Pedersen J.S."/>
            <person name="Pesole G."/>
            <person name="Phillippy A.M."/>
            <person name="Ponting C.P."/>
            <person name="Pop M."/>
            <person name="Porcelli D."/>
            <person name="Powell J.R."/>
            <person name="Prohaska S."/>
            <person name="Pruitt K."/>
            <person name="Puig M."/>
            <person name="Quesneville H."/>
            <person name="Ram K.R."/>
            <person name="Rand D."/>
            <person name="Rasmussen M.D."/>
            <person name="Reed L.K."/>
            <person name="Reenan R."/>
            <person name="Reily A."/>
            <person name="Remington K.A."/>
            <person name="Rieger T.T."/>
            <person name="Ritchie M.G."/>
            <person name="Robin C."/>
            <person name="Rogers Y.H."/>
            <person name="Rohde C."/>
            <person name="Rozas J."/>
            <person name="Rubenfield M.J."/>
            <person name="Ruiz A."/>
            <person name="Russo S."/>
            <person name="Salzberg S.L."/>
            <person name="Sanchez-Gracia A."/>
            <person name="Saranga D.J."/>
            <person name="Sato H."/>
            <person name="Schaeffer S.W."/>
            <person name="Schatz M.C."/>
            <person name="Schlenke T."/>
            <person name="Schwartz R."/>
            <person name="Segarra C."/>
            <person name="Singh R.S."/>
            <person name="Sirot L."/>
            <person name="Sirota M."/>
            <person name="Sisneros N.B."/>
            <person name="Smith C.D."/>
            <person name="Smith T.F."/>
            <person name="Spieth J."/>
            <person name="Stage D.E."/>
            <person name="Stark A."/>
            <person name="Stephan W."/>
            <person name="Strausberg R.L."/>
            <person name="Strempel S."/>
            <person name="Sturgill D."/>
            <person name="Sutton G."/>
            <person name="Sutton G.G."/>
            <person name="Tao W."/>
            <person name="Teichmann S."/>
            <person name="Tobari Y.N."/>
            <person name="Tomimura Y."/>
            <person name="Tsolas J.M."/>
            <person name="Valente V.L."/>
            <person name="Venter E."/>
            <person name="Venter J.C."/>
            <person name="Vicario S."/>
            <person name="Vieira F.G."/>
            <person name="Vilella A.J."/>
            <person name="Villasante A."/>
            <person name="Walenz B."/>
            <person name="Wang J."/>
            <person name="Wasserman M."/>
            <person name="Watts T."/>
            <person name="Wilson D."/>
            <person name="Wilson R.K."/>
            <person name="Wing R.A."/>
            <person name="Wolfner M.F."/>
            <person name="Wong A."/>
            <person name="Wong G.K."/>
            <person name="Wu C.I."/>
            <person name="Wu G."/>
            <person name="Yamamoto D."/>
            <person name="Yang H.P."/>
            <person name="Yang S.P."/>
            <person name="Yorke J.A."/>
            <person name="Yoshida K."/>
            <person name="Zdobnov E."/>
            <person name="Zhang P."/>
            <person name="Zhang Y."/>
            <person name="Zimin A.V."/>
            <person name="Baldwin J."/>
            <person name="Abdouelleil A."/>
            <person name="Abdulkadir J."/>
            <person name="Abebe A."/>
            <person name="Abera B."/>
            <person name="Abreu J."/>
            <person name="Acer S.C."/>
            <person name="Aftuck L."/>
            <person name="Alexander A."/>
            <person name="An P."/>
            <person name="Anderson E."/>
            <person name="Anderson S."/>
            <person name="Arachi H."/>
            <person name="Azer M."/>
            <person name="Bachantsang P."/>
            <person name="Barry A."/>
            <person name="Bayul T."/>
            <person name="Berlin A."/>
            <person name="Bessette D."/>
            <person name="Bloom T."/>
            <person name="Blye J."/>
            <person name="Boguslavskiy L."/>
            <person name="Bonnet C."/>
            <person name="Boukhgalter B."/>
            <person name="Bourzgui I."/>
            <person name="Brown A."/>
            <person name="Cahill P."/>
            <person name="Channer S."/>
            <person name="Cheshatsang Y."/>
            <person name="Chuda L."/>
            <person name="Citroen M."/>
            <person name="Collymore A."/>
            <person name="Cooke P."/>
            <person name="Costello M."/>
            <person name="D'Aco K."/>
            <person name="Daza R."/>
            <person name="De Haan G."/>
            <person name="DeGray S."/>
            <person name="DeMaso C."/>
            <person name="Dhargay N."/>
            <person name="Dooley K."/>
            <person name="Dooley E."/>
            <person name="Doricent M."/>
            <person name="Dorje P."/>
            <person name="Dorjee K."/>
            <person name="Dupes A."/>
            <person name="Elong R."/>
            <person name="Falk J."/>
            <person name="Farina A."/>
            <person name="Faro S."/>
            <person name="Ferguson D."/>
            <person name="Fisher S."/>
            <person name="Foley C.D."/>
            <person name="Franke A."/>
            <person name="Friedrich D."/>
            <person name="Gadbois L."/>
            <person name="Gearin G."/>
            <person name="Gearin C.R."/>
            <person name="Giannoukos G."/>
            <person name="Goode T."/>
            <person name="Graham J."/>
            <person name="Grandbois E."/>
            <person name="Grewal S."/>
            <person name="Gyaltsen K."/>
            <person name="Hafez N."/>
            <person name="Hagos B."/>
            <person name="Hall J."/>
            <person name="Henson C."/>
            <person name="Hollinger A."/>
            <person name="Honan T."/>
            <person name="Huard M.D."/>
            <person name="Hughes L."/>
            <person name="Hurhula B."/>
            <person name="Husby M.E."/>
            <person name="Kamat A."/>
            <person name="Kanga B."/>
            <person name="Kashin S."/>
            <person name="Khazanovich D."/>
            <person name="Kisner P."/>
            <person name="Lance K."/>
            <person name="Lara M."/>
            <person name="Lee W."/>
            <person name="Lennon N."/>
            <person name="Letendre F."/>
            <person name="LeVine R."/>
            <person name="Lipovsky A."/>
            <person name="Liu X."/>
            <person name="Liu J."/>
            <person name="Liu S."/>
            <person name="Lokyitsang T."/>
            <person name="Lokyitsang Y."/>
            <person name="Lubonja R."/>
            <person name="Lui A."/>
            <person name="MacDonald P."/>
            <person name="Magnisalis V."/>
            <person name="Maru K."/>
            <person name="Matthews C."/>
            <person name="McCusker W."/>
            <person name="McDonough S."/>
            <person name="Mehta T."/>
            <person name="Meldrim J."/>
            <person name="Meneus L."/>
            <person name="Mihai O."/>
            <person name="Mihalev A."/>
            <person name="Mihova T."/>
            <person name="Mittelman R."/>
            <person name="Mlenga V."/>
            <person name="Montmayeur A."/>
            <person name="Mulrain L."/>
            <person name="Navidi A."/>
            <person name="Naylor J."/>
            <person name="Negash T."/>
            <person name="Nguyen T."/>
            <person name="Nguyen N."/>
            <person name="Nicol R."/>
            <person name="Norbu C."/>
            <person name="Norbu N."/>
            <person name="Novod N."/>
            <person name="O'Neill B."/>
            <person name="Osman S."/>
            <person name="Markiewicz E."/>
            <person name="Oyono O.L."/>
            <person name="Patti C."/>
            <person name="Phunkhang P."/>
            <person name="Pierre F."/>
            <person name="Priest M."/>
            <person name="Raghuraman S."/>
            <person name="Rege F."/>
            <person name="Reyes R."/>
            <person name="Rise C."/>
            <person name="Rogov P."/>
            <person name="Ross K."/>
            <person name="Ryan E."/>
            <person name="Settipalli S."/>
            <person name="Shea T."/>
            <person name="Sherpa N."/>
            <person name="Shi L."/>
            <person name="Shih D."/>
            <person name="Sparrow T."/>
            <person name="Spaulding J."/>
            <person name="Stalker J."/>
            <person name="Stange-Thomann N."/>
            <person name="Stavropoulos S."/>
            <person name="Stone C."/>
            <person name="Strader C."/>
            <person name="Tesfaye S."/>
            <person name="Thomson T."/>
            <person name="Thoulutsang Y."/>
            <person name="Thoulutsang D."/>
            <person name="Topham K."/>
            <person name="Topping I."/>
            <person name="Tsamla T."/>
            <person name="Vassiliev H."/>
            <person name="Vo A."/>
            <person name="Wangchuk T."/>
            <person name="Wangdi T."/>
            <person name="Weiand M."/>
            <person name="Wilkinson J."/>
            <person name="Wilson A."/>
            <person name="Yadav S."/>
            <person name="Young G."/>
            <person name="Yu Q."/>
            <person name="Zembek L."/>
            <person name="Zhong D."/>
            <person name="Zimmer A."/>
            <person name="Zwirko Z."/>
            <person name="Jaffe D.B."/>
            <person name="Alvarez P."/>
            <person name="Brockman W."/>
            <person name="Butler J."/>
            <person name="Chin C."/>
            <person name="Gnerre S."/>
            <person name="Grabherr M."/>
            <person name="Kleber M."/>
            <person name="Mauceli E."/>
            <person name="MacCallum I."/>
        </authorList>
    </citation>
    <scope>NUCLEOTIDE SEQUENCE [LARGE SCALE GENOMIC DNA]</scope>
    <source>
        <strain evidence="5">Tucson 14030-0811.24</strain>
    </source>
</reference>
<keyword evidence="5" id="KW-1185">Reference proteome</keyword>
<dbReference type="AlphaFoldDB" id="B4NLW5"/>
<dbReference type="InterPro" id="IPR002557">
    <property type="entry name" value="Chitin-bd_dom"/>
</dbReference>
<feature type="domain" description="Chitin-binding type-2" evidence="3">
    <location>
        <begin position="111"/>
        <end position="174"/>
    </location>
</feature>
<dbReference type="eggNOG" id="ENOG502T701">
    <property type="taxonomic scope" value="Eukaryota"/>
</dbReference>
<dbReference type="GO" id="GO:0008061">
    <property type="term" value="F:chitin binding"/>
    <property type="evidence" value="ECO:0007669"/>
    <property type="project" value="InterPro"/>
</dbReference>
<dbReference type="EMBL" id="CH964278">
    <property type="protein sequence ID" value="EDW85417.2"/>
    <property type="molecule type" value="Genomic_DNA"/>
</dbReference>
<evidence type="ECO:0000256" key="2">
    <source>
        <dbReference type="SAM" id="Phobius"/>
    </source>
</evidence>
<evidence type="ECO:0000259" key="3">
    <source>
        <dbReference type="PROSITE" id="PS50940"/>
    </source>
</evidence>
<dbReference type="OrthoDB" id="6020543at2759"/>
<dbReference type="InterPro" id="IPR036508">
    <property type="entry name" value="Chitin-bd_dom_sf"/>
</dbReference>
<proteinExistence type="predicted"/>
<sequence>MSQSQRIKVVLFILYGIFVVGIIGLNIPECDNQDGLITNTLTNCSYGYIYCNATNSQYCVDAANCSETYFCNATTTTTIATTTAIPTTPSNNISTTSSINSNSTLSSAEVRQRCQLGITGKYPYPNNSNYYYNCINGYLLVEQCPFCYLFNTDNGSCTGLMANFYYITTTDCGAENNTDPQNNAHTNPTNSDSNNSENYNNLKDRK</sequence>
<feature type="compositionally biased region" description="Low complexity" evidence="1">
    <location>
        <begin position="190"/>
        <end position="206"/>
    </location>
</feature>
<accession>B4NLW5</accession>
<keyword evidence="2" id="KW-0472">Membrane</keyword>
<protein>
    <recommendedName>
        <fullName evidence="3">Chitin-binding type-2 domain-containing protein</fullName>
    </recommendedName>
</protein>
<gene>
    <name evidence="4" type="primary">Dwil\GK10517</name>
    <name evidence="4" type="ORF">Dwil_GK10517</name>
</gene>
<dbReference type="HOGENOM" id="CLU_1612559_0_0_1"/>
<name>B4NLW5_DROWI</name>
<dbReference type="GO" id="GO:0005576">
    <property type="term" value="C:extracellular region"/>
    <property type="evidence" value="ECO:0007669"/>
    <property type="project" value="InterPro"/>
</dbReference>
<feature type="transmembrane region" description="Helical" evidence="2">
    <location>
        <begin position="7"/>
        <end position="27"/>
    </location>
</feature>
<evidence type="ECO:0000256" key="1">
    <source>
        <dbReference type="SAM" id="MobiDB-lite"/>
    </source>
</evidence>
<dbReference type="InParanoid" id="B4NLW5"/>
<dbReference type="Pfam" id="PF01607">
    <property type="entry name" value="CBM_14"/>
    <property type="match status" value="1"/>
</dbReference>
<feature type="region of interest" description="Disordered" evidence="1">
    <location>
        <begin position="177"/>
        <end position="206"/>
    </location>
</feature>
<keyword evidence="2" id="KW-0812">Transmembrane</keyword>
<keyword evidence="2" id="KW-1133">Transmembrane helix</keyword>
<dbReference type="SUPFAM" id="SSF57625">
    <property type="entry name" value="Invertebrate chitin-binding proteins"/>
    <property type="match status" value="1"/>
</dbReference>
<dbReference type="PROSITE" id="PS50940">
    <property type="entry name" value="CHIT_BIND_II"/>
    <property type="match status" value="1"/>
</dbReference>
<dbReference type="Proteomes" id="UP000007798">
    <property type="component" value="Unassembled WGS sequence"/>
</dbReference>
<dbReference type="Gene3D" id="3.20.20.80">
    <property type="entry name" value="Glycosidases"/>
    <property type="match status" value="1"/>
</dbReference>
<evidence type="ECO:0000313" key="4">
    <source>
        <dbReference type="EMBL" id="EDW85417.2"/>
    </source>
</evidence>
<evidence type="ECO:0000313" key="5">
    <source>
        <dbReference type="Proteomes" id="UP000007798"/>
    </source>
</evidence>